<dbReference type="SUPFAM" id="SSF49373">
    <property type="entry name" value="Invasin/intimin cell-adhesion fragments"/>
    <property type="match status" value="3"/>
</dbReference>
<dbReference type="Proteomes" id="UP000504724">
    <property type="component" value="Chromosome"/>
</dbReference>
<sequence>MKMSVSGLLLAFWIALLTGCGGPGSSDNFESPVVGLNAKMTVDSVETTDIPAGGTADVYLLLLDEEGFPISNVAVVLEASSGTLSDSSVVTGSNGEAMVTLSAPATGEAGSLTASAATGDSASISYVVIDNGSSGGTTITNSAGINLTLTVASTGEESFSSTEDFRVNILLLDSNGDPVPQSIVNVSATSGSLVQNQLLTDANGEASIDINAPESLTVGTAPGTFTASSETGYSAKVNYEFVATGTVGEGEVPPAASIQFIAPSTPIIMSLKGTGGYGYGETAQVSFKVVDDAGNPVQGATIEFGLTTEVGGLSLSALEAVSNAAGEVSTTVQAGTIATPVRVTATMTLDSGEVVFVQSDLLTVTTGIPDQNSMSLSLETFAPESLGIDGVTVPVTIRLADRNNNPVPDGTVVNFTTEGGRIGDAGSDGSCVTSDSECSVTWTSQNPRPADHRVQIIAYAIGHESYYDRNADGIFNDGDVFDDMKEAYRDDDESGHFDATATEAFVNDFARDERFIDYNSNQVFDHEDGAFNGVPCEHTTDCVVDPQTTLTNVRAQATLIMADSFATPHLLSTTAGSCLDGNGKLKTDGSCSSNITFGTGADFAVLWVMAEDSAALCHDGTGNGMQDPVTPLPYVRVDAIDPDDVACTAAIRQSPATGSSIEVTSDIGDLSEIPVDTVDNQLGAVEFFMVLASSPDNATTEVGTVELVVTSPSGKKSTTYITVTDPAN</sequence>
<comment type="similarity">
    <text evidence="1">Belongs to the intimin/invasin family.</text>
</comment>
<dbReference type="PROSITE" id="PS51257">
    <property type="entry name" value="PROKAR_LIPOPROTEIN"/>
    <property type="match status" value="1"/>
</dbReference>
<accession>A0A7D4TDH1</accession>
<proteinExistence type="inferred from homology"/>
<evidence type="ECO:0000256" key="1">
    <source>
        <dbReference type="ARBA" id="ARBA00010116"/>
    </source>
</evidence>
<name>A0A7D4TDH1_9GAMM</name>
<dbReference type="InterPro" id="IPR013783">
    <property type="entry name" value="Ig-like_fold"/>
</dbReference>
<evidence type="ECO:0000313" key="4">
    <source>
        <dbReference type="Proteomes" id="UP000504724"/>
    </source>
</evidence>
<gene>
    <name evidence="3" type="ORF">HQN79_03090</name>
</gene>
<evidence type="ECO:0000259" key="2">
    <source>
        <dbReference type="SMART" id="SM00634"/>
    </source>
</evidence>
<dbReference type="SMART" id="SM00634">
    <property type="entry name" value="BID_1"/>
    <property type="match status" value="1"/>
</dbReference>
<dbReference type="EMBL" id="CP054020">
    <property type="protein sequence ID" value="QKI88627.1"/>
    <property type="molecule type" value="Genomic_DNA"/>
</dbReference>
<keyword evidence="4" id="KW-1185">Reference proteome</keyword>
<protein>
    <submittedName>
        <fullName evidence="3">Ig-like domain-containing protein</fullName>
    </submittedName>
</protein>
<reference evidence="3 4" key="1">
    <citation type="submission" date="2020-05" db="EMBL/GenBank/DDBJ databases">
        <title>Thiomicrorhabdus sediminis sp.nov. and Thiomicrorhabdus xiamenensis sp.nov., novel sulfur-oxidizing bacteria isolated from coastal sediment.</title>
        <authorList>
            <person name="Liu X."/>
        </authorList>
    </citation>
    <scope>NUCLEOTIDE SEQUENCE [LARGE SCALE GENOMIC DNA]</scope>
    <source>
        <strain evidence="3 4">G2</strain>
    </source>
</reference>
<dbReference type="RefSeq" id="WP_173284225.1">
    <property type="nucleotide sequence ID" value="NZ_CP054020.1"/>
</dbReference>
<dbReference type="InterPro" id="IPR003344">
    <property type="entry name" value="Big_1_dom"/>
</dbReference>
<dbReference type="InterPro" id="IPR008964">
    <property type="entry name" value="Invasin/intimin_cell_adhesion"/>
</dbReference>
<dbReference type="Gene3D" id="2.60.40.10">
    <property type="entry name" value="Immunoglobulins"/>
    <property type="match status" value="4"/>
</dbReference>
<dbReference type="KEGG" id="txa:HQN79_03090"/>
<organism evidence="3 4">
    <name type="scientific">Thiomicrorhabdus xiamenensis</name>
    <dbReference type="NCBI Taxonomy" id="2739063"/>
    <lineage>
        <taxon>Bacteria</taxon>
        <taxon>Pseudomonadati</taxon>
        <taxon>Pseudomonadota</taxon>
        <taxon>Gammaproteobacteria</taxon>
        <taxon>Thiotrichales</taxon>
        <taxon>Piscirickettsiaceae</taxon>
        <taxon>Thiomicrorhabdus</taxon>
    </lineage>
</organism>
<dbReference type="AlphaFoldDB" id="A0A7D4TDH1"/>
<evidence type="ECO:0000313" key="3">
    <source>
        <dbReference type="EMBL" id="QKI88627.1"/>
    </source>
</evidence>
<feature type="domain" description="Big-1" evidence="2">
    <location>
        <begin position="38"/>
        <end position="128"/>
    </location>
</feature>